<dbReference type="InterPro" id="IPR036400">
    <property type="entry name" value="Cyt_B5-like_heme/steroid_sf"/>
</dbReference>
<keyword evidence="16 18" id="KW-0472">Membrane</keyword>
<dbReference type="PIRSF" id="PIRSF005149">
    <property type="entry name" value="IPC-B_HD"/>
    <property type="match status" value="1"/>
</dbReference>
<dbReference type="PROSITE" id="PS50255">
    <property type="entry name" value="CYTOCHROME_B5_2"/>
    <property type="match status" value="1"/>
</dbReference>
<evidence type="ECO:0000256" key="5">
    <source>
        <dbReference type="ARBA" id="ARBA00022516"/>
    </source>
</evidence>
<keyword evidence="14 18" id="KW-0408">Iron</keyword>
<feature type="domain" description="Cytochrome b5 heme-binding" evidence="22">
    <location>
        <begin position="1"/>
        <end position="76"/>
    </location>
</feature>
<comment type="subcellular location">
    <subcellularLocation>
        <location evidence="1">Endoplasmic reticulum membrane</location>
        <topology evidence="1">Multi-pass membrane protein</topology>
    </subcellularLocation>
</comment>
<dbReference type="InterPro" id="IPR018506">
    <property type="entry name" value="Cyt_B5_heme-BS"/>
</dbReference>
<dbReference type="Pfam" id="PF00173">
    <property type="entry name" value="Cyt-b5"/>
    <property type="match status" value="1"/>
</dbReference>
<evidence type="ECO:0000256" key="21">
    <source>
        <dbReference type="SAM" id="Phobius"/>
    </source>
</evidence>
<evidence type="ECO:0000256" key="6">
    <source>
        <dbReference type="ARBA" id="ARBA00022617"/>
    </source>
</evidence>
<feature type="binding site" evidence="19">
    <location>
        <position position="264"/>
    </location>
    <ligand>
        <name>Zn(2+)</name>
        <dbReference type="ChEBI" id="CHEBI:29105"/>
        <label>1</label>
    </ligand>
</feature>
<feature type="binding site" evidence="19">
    <location>
        <position position="288"/>
    </location>
    <ligand>
        <name>Zn(2+)</name>
        <dbReference type="ChEBI" id="CHEBI:29105"/>
        <label>1</label>
    </ligand>
</feature>
<keyword evidence="9 18" id="KW-0256">Endoplasmic reticulum</keyword>
<evidence type="ECO:0000256" key="8">
    <source>
        <dbReference type="ARBA" id="ARBA00022723"/>
    </source>
</evidence>
<evidence type="ECO:0000256" key="10">
    <source>
        <dbReference type="ARBA" id="ARBA00022832"/>
    </source>
</evidence>
<evidence type="ECO:0000256" key="7">
    <source>
        <dbReference type="ARBA" id="ARBA00022692"/>
    </source>
</evidence>
<dbReference type="AlphaFoldDB" id="A0AAU9IJN6"/>
<evidence type="ECO:0000256" key="19">
    <source>
        <dbReference type="PIRSR" id="PIRSR005149-1"/>
    </source>
</evidence>
<evidence type="ECO:0000256" key="15">
    <source>
        <dbReference type="ARBA" id="ARBA00023098"/>
    </source>
</evidence>
<evidence type="ECO:0000256" key="14">
    <source>
        <dbReference type="ARBA" id="ARBA00023004"/>
    </source>
</evidence>
<dbReference type="Proteomes" id="UP001162131">
    <property type="component" value="Unassembled WGS sequence"/>
</dbReference>
<dbReference type="InterPro" id="IPR014430">
    <property type="entry name" value="Scs7"/>
</dbReference>
<keyword evidence="11 19" id="KW-0862">Zinc</keyword>
<dbReference type="GO" id="GO:0005506">
    <property type="term" value="F:iron ion binding"/>
    <property type="evidence" value="ECO:0007669"/>
    <property type="project" value="UniProtKB-UniRule"/>
</dbReference>
<keyword evidence="7 21" id="KW-0812">Transmembrane</keyword>
<comment type="pathway">
    <text evidence="2">Sphingolipid metabolism.</text>
</comment>
<comment type="pathway">
    <text evidence="3">Lipid metabolism.</text>
</comment>
<feature type="binding site" evidence="19">
    <location>
        <position position="209"/>
    </location>
    <ligand>
        <name>Zn(2+)</name>
        <dbReference type="ChEBI" id="CHEBI:29105"/>
        <label>1</label>
    </ligand>
</feature>
<evidence type="ECO:0000313" key="24">
    <source>
        <dbReference type="Proteomes" id="UP001162131"/>
    </source>
</evidence>
<evidence type="ECO:0000256" key="18">
    <source>
        <dbReference type="PIRNR" id="PIRNR005149"/>
    </source>
</evidence>
<feature type="binding site" evidence="19">
    <location>
        <position position="186"/>
    </location>
    <ligand>
        <name>Zn(2+)</name>
        <dbReference type="ChEBI" id="CHEBI:29105"/>
        <label>1</label>
    </ligand>
</feature>
<comment type="function">
    <text evidence="18">Catalyzes stereospecific hydroxylation of free fatty acids at the C-2 position to produce (R)-2-hydroxy fatty acids, which are building blocks of sphingolipids and glycosphingolipids common in neural tissue and epidermis. Plays an essential role in the synthesis of galactosphingolipids of the myelin sheath. Responsible for the synthesis of sphingolipids and glycosphingolipids involved in the formation of epidermal lamellar bodies critical for skin permeability barrier. Participates in the synthesis of glycosphingolipids and a fraction of type II wax diesters in sebaceous gland, specifically regulating hair follicle homeostasis. Involved in the synthesis of sphingolipids of plasma membrane rafts, controlling lipid raft mobility and trafficking of raft-associated proteins.</text>
</comment>
<accession>A0AAU9IJN6</accession>
<evidence type="ECO:0000256" key="3">
    <source>
        <dbReference type="ARBA" id="ARBA00005189"/>
    </source>
</evidence>
<feature type="binding site" evidence="19">
    <location>
        <position position="181"/>
    </location>
    <ligand>
        <name>Zn(2+)</name>
        <dbReference type="ChEBI" id="CHEBI:29105"/>
        <label>1</label>
    </ligand>
</feature>
<feature type="binding site" evidence="19">
    <location>
        <position position="208"/>
    </location>
    <ligand>
        <name>Zn(2+)</name>
        <dbReference type="ChEBI" id="CHEBI:29105"/>
        <label>1</label>
    </ligand>
</feature>
<organism evidence="23 24">
    <name type="scientific">Blepharisma stoltei</name>
    <dbReference type="NCBI Taxonomy" id="1481888"/>
    <lineage>
        <taxon>Eukaryota</taxon>
        <taxon>Sar</taxon>
        <taxon>Alveolata</taxon>
        <taxon>Ciliophora</taxon>
        <taxon>Postciliodesmatophora</taxon>
        <taxon>Heterotrichea</taxon>
        <taxon>Heterotrichida</taxon>
        <taxon>Blepharismidae</taxon>
        <taxon>Blepharisma</taxon>
    </lineage>
</organism>
<sequence length="321" mass="37313">MGLDEDEVLKHNKPNDAWVTYKGRVLNITSFLSDHPGGSEIIEPYLGKDITKQFDENDHSENAIKMTKNMEVGNLTKPSKPEENLTIDPTRGLVYQVFTKLNLKAYQDFVNDPKHTKTNVRVFDSPILEPFSKTPWYAIPIFWIPVMLFYAYCGLKLGIISFVCLFLLGVVWWTIFEYSLHRFVFHSEKYLPDNPYWIVFHFLSHGIHHAYPMDNLRLVFPIALGVILVIVLKAGIYNNLMPVAVADAFAAGKLMGYMYYDLFHYYSHHSRPHIKYFSFMKTYHMAHHYKDPLKGFGVSNHFWDIVFGTLLPVTYRPTSLD</sequence>
<keyword evidence="6 20" id="KW-0349">Heme</keyword>
<evidence type="ECO:0000256" key="16">
    <source>
        <dbReference type="ARBA" id="ARBA00023136"/>
    </source>
</evidence>
<evidence type="ECO:0000256" key="20">
    <source>
        <dbReference type="PIRSR" id="PIRSR005149-50"/>
    </source>
</evidence>
<gene>
    <name evidence="23" type="ORF">BSTOLATCC_MIC8673</name>
</gene>
<reference evidence="23" key="1">
    <citation type="submission" date="2021-09" db="EMBL/GenBank/DDBJ databases">
        <authorList>
            <consortium name="AG Swart"/>
            <person name="Singh M."/>
            <person name="Singh A."/>
            <person name="Seah K."/>
            <person name="Emmerich C."/>
        </authorList>
    </citation>
    <scope>NUCLEOTIDE SEQUENCE</scope>
    <source>
        <strain evidence="23">ATCC30299</strain>
    </source>
</reference>
<feature type="transmembrane region" description="Helical" evidence="21">
    <location>
        <begin position="218"/>
        <end position="237"/>
    </location>
</feature>
<keyword evidence="5 18" id="KW-0444">Lipid biosynthesis</keyword>
<evidence type="ECO:0000256" key="11">
    <source>
        <dbReference type="ARBA" id="ARBA00022833"/>
    </source>
</evidence>
<evidence type="ECO:0000256" key="2">
    <source>
        <dbReference type="ARBA" id="ARBA00004991"/>
    </source>
</evidence>
<dbReference type="Gene3D" id="3.10.120.10">
    <property type="entry name" value="Cytochrome b5-like heme/steroid binding domain"/>
    <property type="match status" value="1"/>
</dbReference>
<comment type="similarity">
    <text evidence="4 18">Belongs to the sterol desaturase family. SCS7 subfamily.</text>
</comment>
<feature type="transmembrane region" description="Helical" evidence="21">
    <location>
        <begin position="135"/>
        <end position="152"/>
    </location>
</feature>
<feature type="binding site" evidence="19">
    <location>
        <position position="284"/>
    </location>
    <ligand>
        <name>Zn(2+)</name>
        <dbReference type="ChEBI" id="CHEBI:29105"/>
        <label>1</label>
    </ligand>
</feature>
<evidence type="ECO:0000256" key="9">
    <source>
        <dbReference type="ARBA" id="ARBA00022824"/>
    </source>
</evidence>
<keyword evidence="24" id="KW-1185">Reference proteome</keyword>
<dbReference type="GO" id="GO:0020037">
    <property type="term" value="F:heme binding"/>
    <property type="evidence" value="ECO:0007669"/>
    <property type="project" value="InterPro"/>
</dbReference>
<dbReference type="EMBL" id="CAJZBQ010000010">
    <property type="protein sequence ID" value="CAG9313402.1"/>
    <property type="molecule type" value="Genomic_DNA"/>
</dbReference>
<dbReference type="PANTHER" id="PTHR12863:SF1">
    <property type="entry name" value="FATTY ACID 2-HYDROXYLASE"/>
    <property type="match status" value="1"/>
</dbReference>
<keyword evidence="10 18" id="KW-0276">Fatty acid metabolism</keyword>
<evidence type="ECO:0000256" key="12">
    <source>
        <dbReference type="ARBA" id="ARBA00022989"/>
    </source>
</evidence>
<feature type="binding site" evidence="19">
    <location>
        <position position="205"/>
    </location>
    <ligand>
        <name>Zn(2+)</name>
        <dbReference type="ChEBI" id="CHEBI:29105"/>
        <label>1</label>
    </ligand>
</feature>
<evidence type="ECO:0000259" key="22">
    <source>
        <dbReference type="PROSITE" id="PS50255"/>
    </source>
</evidence>
<comment type="caution">
    <text evidence="23">The sequence shown here is derived from an EMBL/GenBank/DDBJ whole genome shotgun (WGS) entry which is preliminary data.</text>
</comment>
<dbReference type="EC" id="1.-.-.-" evidence="18"/>
<feature type="binding site" description="axial binding residue" evidence="20">
    <location>
        <position position="35"/>
    </location>
    <ligand>
        <name>heme</name>
        <dbReference type="ChEBI" id="CHEBI:30413"/>
    </ligand>
    <ligandPart>
        <name>Fe</name>
        <dbReference type="ChEBI" id="CHEBI:18248"/>
    </ligandPart>
</feature>
<evidence type="ECO:0000256" key="13">
    <source>
        <dbReference type="ARBA" id="ARBA00023002"/>
    </source>
</evidence>
<dbReference type="Pfam" id="PF04116">
    <property type="entry name" value="FA_hydroxylase"/>
    <property type="match status" value="1"/>
</dbReference>
<dbReference type="PANTHER" id="PTHR12863">
    <property type="entry name" value="FATTY ACID HYDROXYLASE"/>
    <property type="match status" value="1"/>
</dbReference>
<dbReference type="SMART" id="SM01117">
    <property type="entry name" value="Cyt-b5"/>
    <property type="match status" value="1"/>
</dbReference>
<proteinExistence type="inferred from homology"/>
<dbReference type="InterPro" id="IPR001199">
    <property type="entry name" value="Cyt_B5-like_heme/steroid-bd"/>
</dbReference>
<feature type="binding site" evidence="19">
    <location>
        <position position="287"/>
    </location>
    <ligand>
        <name>Zn(2+)</name>
        <dbReference type="ChEBI" id="CHEBI:29105"/>
        <label>1</label>
    </ligand>
</feature>
<dbReference type="PRINTS" id="PR00363">
    <property type="entry name" value="CYTOCHROMEB5"/>
</dbReference>
<keyword evidence="17 18" id="KW-0275">Fatty acid biosynthesis</keyword>
<evidence type="ECO:0000313" key="23">
    <source>
        <dbReference type="EMBL" id="CAG9313402.1"/>
    </source>
</evidence>
<dbReference type="GO" id="GO:0006633">
    <property type="term" value="P:fatty acid biosynthetic process"/>
    <property type="evidence" value="ECO:0007669"/>
    <property type="project" value="UniProtKB-KW"/>
</dbReference>
<dbReference type="InterPro" id="IPR006694">
    <property type="entry name" value="Fatty_acid_hydroxylase"/>
</dbReference>
<keyword evidence="12 21" id="KW-1133">Transmembrane helix</keyword>
<feature type="transmembrane region" description="Helical" evidence="21">
    <location>
        <begin position="157"/>
        <end position="175"/>
    </location>
</feature>
<evidence type="ECO:0000256" key="17">
    <source>
        <dbReference type="ARBA" id="ARBA00023160"/>
    </source>
</evidence>
<dbReference type="SUPFAM" id="SSF55856">
    <property type="entry name" value="Cytochrome b5-like heme/steroid binding domain"/>
    <property type="match status" value="1"/>
</dbReference>
<feature type="binding site" evidence="19">
    <location>
        <position position="268"/>
    </location>
    <ligand>
        <name>Zn(2+)</name>
        <dbReference type="ChEBI" id="CHEBI:29105"/>
        <label>1</label>
    </ligand>
</feature>
<evidence type="ECO:0000256" key="4">
    <source>
        <dbReference type="ARBA" id="ARBA00005747"/>
    </source>
</evidence>
<feature type="binding site" description="axial binding residue" evidence="20">
    <location>
        <position position="59"/>
    </location>
    <ligand>
        <name>heme</name>
        <dbReference type="ChEBI" id="CHEBI:30413"/>
    </ligand>
    <ligandPart>
        <name>Fe</name>
        <dbReference type="ChEBI" id="CHEBI:18248"/>
    </ligandPart>
</feature>
<protein>
    <recommendedName>
        <fullName evidence="18">Fatty acid 2-hydroxylase</fullName>
        <ecNumber evidence="18">1.-.-.-</ecNumber>
    </recommendedName>
</protein>
<dbReference type="GO" id="GO:0005789">
    <property type="term" value="C:endoplasmic reticulum membrane"/>
    <property type="evidence" value="ECO:0007669"/>
    <property type="project" value="UniProtKB-SubCell"/>
</dbReference>
<keyword evidence="8 18" id="KW-0479">Metal-binding</keyword>
<dbReference type="GO" id="GO:0080132">
    <property type="term" value="F:fatty acid 2-hydroxylase activity"/>
    <property type="evidence" value="ECO:0007669"/>
    <property type="project" value="InterPro"/>
</dbReference>
<comment type="cofactor">
    <cofactor evidence="20">
        <name>Fe cation</name>
        <dbReference type="ChEBI" id="CHEBI:24875"/>
    </cofactor>
</comment>
<dbReference type="PROSITE" id="PS00191">
    <property type="entry name" value="CYTOCHROME_B5_1"/>
    <property type="match status" value="1"/>
</dbReference>
<comment type="cofactor">
    <cofactor evidence="18 19">
        <name>Zn(2+)</name>
        <dbReference type="ChEBI" id="CHEBI:29105"/>
    </cofactor>
    <text evidence="18 19">Binds 2 Zn(2+) ions per subunit that likely form a catalytic dimetal center.</text>
</comment>
<keyword evidence="15 18" id="KW-0443">Lipid metabolism</keyword>
<keyword evidence="13 18" id="KW-0560">Oxidoreductase</keyword>
<evidence type="ECO:0000256" key="1">
    <source>
        <dbReference type="ARBA" id="ARBA00004477"/>
    </source>
</evidence>
<name>A0AAU9IJN6_9CILI</name>